<name>A0ABV6XXB0_9ACTN</name>
<evidence type="ECO:0000256" key="1">
    <source>
        <dbReference type="SAM" id="MobiDB-lite"/>
    </source>
</evidence>
<keyword evidence="3" id="KW-1185">Reference proteome</keyword>
<dbReference type="RefSeq" id="WP_380568012.1">
    <property type="nucleotide sequence ID" value="NZ_JBEUKS010000014.1"/>
</dbReference>
<proteinExistence type="predicted"/>
<comment type="caution">
    <text evidence="2">The sequence shown here is derived from an EMBL/GenBank/DDBJ whole genome shotgun (WGS) entry which is preliminary data.</text>
</comment>
<gene>
    <name evidence="2" type="ORF">ABUW04_32170</name>
</gene>
<feature type="region of interest" description="Disordered" evidence="1">
    <location>
        <begin position="1"/>
        <end position="37"/>
    </location>
</feature>
<accession>A0ABV6XXB0</accession>
<evidence type="ECO:0000313" key="3">
    <source>
        <dbReference type="Proteomes" id="UP001592581"/>
    </source>
</evidence>
<dbReference type="EMBL" id="JBEUKS010000014">
    <property type="protein sequence ID" value="MFC1442915.1"/>
    <property type="molecule type" value="Genomic_DNA"/>
</dbReference>
<dbReference type="Proteomes" id="UP001592581">
    <property type="component" value="Unassembled WGS sequence"/>
</dbReference>
<organism evidence="2 3">
    <name type="scientific">Streptacidiphilus jeojiensis</name>
    <dbReference type="NCBI Taxonomy" id="3229225"/>
    <lineage>
        <taxon>Bacteria</taxon>
        <taxon>Bacillati</taxon>
        <taxon>Actinomycetota</taxon>
        <taxon>Actinomycetes</taxon>
        <taxon>Kitasatosporales</taxon>
        <taxon>Streptomycetaceae</taxon>
        <taxon>Streptacidiphilus</taxon>
    </lineage>
</organism>
<protein>
    <submittedName>
        <fullName evidence="2">Uncharacterized protein</fullName>
    </submittedName>
</protein>
<feature type="compositionally biased region" description="Basic residues" evidence="1">
    <location>
        <begin position="12"/>
        <end position="28"/>
    </location>
</feature>
<evidence type="ECO:0000313" key="2">
    <source>
        <dbReference type="EMBL" id="MFC1442915.1"/>
    </source>
</evidence>
<sequence>MTDTDYQPIGRIKGHPRVRRPKLPRTRTRTQSSAGRGKIAAGGLVEWHDMSPSERAANWAKLCNWVTWLYDRYELSVESRLPECWAEHPGMIEELWALMVWRFEIYGSELPAGQAARYWHTELRVVTANAASYYASNCRTGHRKEYAKAADDQELQKRWNGADPALGIPKEMLPTENAALAGAPGTMPAEAMRAALASGAASVLSPAIPEYVRHEGAWWLDAGEDTWVLVTDAAFAEKLDASAAAMEAATAATQRRRAAKGLFGDARADHDRDARN</sequence>
<reference evidence="2 3" key="1">
    <citation type="submission" date="2024-06" db="EMBL/GenBank/DDBJ databases">
        <authorList>
            <person name="Lee S.D."/>
        </authorList>
    </citation>
    <scope>NUCLEOTIDE SEQUENCE [LARGE SCALE GENOMIC DNA]</scope>
    <source>
        <strain evidence="2 3">N1-10</strain>
    </source>
</reference>